<reference evidence="1 2" key="1">
    <citation type="journal article" date="2016" name="Mol. Biol. Evol.">
        <title>Comparative Genomics of Early-Diverging Mushroom-Forming Fungi Provides Insights into the Origins of Lignocellulose Decay Capabilities.</title>
        <authorList>
            <person name="Nagy L.G."/>
            <person name="Riley R."/>
            <person name="Tritt A."/>
            <person name="Adam C."/>
            <person name="Daum C."/>
            <person name="Floudas D."/>
            <person name="Sun H."/>
            <person name="Yadav J.S."/>
            <person name="Pangilinan J."/>
            <person name="Larsson K.H."/>
            <person name="Matsuura K."/>
            <person name="Barry K."/>
            <person name="Labutti K."/>
            <person name="Kuo R."/>
            <person name="Ohm R.A."/>
            <person name="Bhattacharya S.S."/>
            <person name="Shirouzu T."/>
            <person name="Yoshinaga Y."/>
            <person name="Martin F.M."/>
            <person name="Grigoriev I.V."/>
            <person name="Hibbett D.S."/>
        </authorList>
    </citation>
    <scope>NUCLEOTIDE SEQUENCE [LARGE SCALE GENOMIC DNA]</scope>
    <source>
        <strain evidence="1 2">CBS 109695</strain>
    </source>
</reference>
<accession>A0A166RCS1</accession>
<protein>
    <submittedName>
        <fullName evidence="1">Uncharacterized protein</fullName>
    </submittedName>
</protein>
<proteinExistence type="predicted"/>
<organism evidence="1 2">
    <name type="scientific">Athelia psychrophila</name>
    <dbReference type="NCBI Taxonomy" id="1759441"/>
    <lineage>
        <taxon>Eukaryota</taxon>
        <taxon>Fungi</taxon>
        <taxon>Dikarya</taxon>
        <taxon>Basidiomycota</taxon>
        <taxon>Agaricomycotina</taxon>
        <taxon>Agaricomycetes</taxon>
        <taxon>Agaricomycetidae</taxon>
        <taxon>Atheliales</taxon>
        <taxon>Atheliaceae</taxon>
        <taxon>Athelia</taxon>
    </lineage>
</organism>
<dbReference type="Proteomes" id="UP000076532">
    <property type="component" value="Unassembled WGS sequence"/>
</dbReference>
<evidence type="ECO:0000313" key="1">
    <source>
        <dbReference type="EMBL" id="KZP28143.1"/>
    </source>
</evidence>
<evidence type="ECO:0000313" key="2">
    <source>
        <dbReference type="Proteomes" id="UP000076532"/>
    </source>
</evidence>
<sequence length="135" mass="14791">MAANGWGASHLKLGLSDFPVLATFPTSANDAPETHPFMQQMATTFCDFNVYTDAYNMVKKVCSNSYHSNDELAARVECAQLVRFGKGNRFEQKVSFMEIPPHHPFRPDLAAATEADQCGGCLNAARIQSFGILEG</sequence>
<gene>
    <name evidence="1" type="ORF">FIBSPDRAFT_886014</name>
</gene>
<name>A0A166RCS1_9AGAM</name>
<dbReference type="EMBL" id="KV417505">
    <property type="protein sequence ID" value="KZP28143.1"/>
    <property type="molecule type" value="Genomic_DNA"/>
</dbReference>
<dbReference type="AlphaFoldDB" id="A0A166RCS1"/>
<keyword evidence="2" id="KW-1185">Reference proteome</keyword>